<keyword evidence="3" id="KW-0677">Repeat</keyword>
<keyword evidence="4 5" id="KW-0012">Acyltransferase</keyword>
<dbReference type="Pfam" id="PF00132">
    <property type="entry name" value="Hexapep"/>
    <property type="match status" value="1"/>
</dbReference>
<dbReference type="PANTHER" id="PTHR42811">
    <property type="entry name" value="SERINE ACETYLTRANSFERASE"/>
    <property type="match status" value="1"/>
</dbReference>
<gene>
    <name evidence="6" type="ORF">J596_0196</name>
</gene>
<dbReference type="GO" id="GO:0005737">
    <property type="term" value="C:cytoplasm"/>
    <property type="evidence" value="ECO:0007669"/>
    <property type="project" value="InterPro"/>
</dbReference>
<evidence type="ECO:0000256" key="2">
    <source>
        <dbReference type="ARBA" id="ARBA00022679"/>
    </source>
</evidence>
<dbReference type="SUPFAM" id="SSF51161">
    <property type="entry name" value="Trimeric LpxA-like enzymes"/>
    <property type="match status" value="1"/>
</dbReference>
<evidence type="ECO:0000256" key="5">
    <source>
        <dbReference type="PIRNR" id="PIRNR000441"/>
    </source>
</evidence>
<dbReference type="CDD" id="cd03354">
    <property type="entry name" value="LbH_SAT"/>
    <property type="match status" value="1"/>
</dbReference>
<organism evidence="6 7">
    <name type="scientific">Acinetobacter baumannii 21072</name>
    <dbReference type="NCBI Taxonomy" id="1310697"/>
    <lineage>
        <taxon>Bacteria</taxon>
        <taxon>Pseudomonadati</taxon>
        <taxon>Pseudomonadota</taxon>
        <taxon>Gammaproteobacteria</taxon>
        <taxon>Moraxellales</taxon>
        <taxon>Moraxellaceae</taxon>
        <taxon>Acinetobacter</taxon>
        <taxon>Acinetobacter calcoaceticus/baumannii complex</taxon>
    </lineage>
</organism>
<dbReference type="PROSITE" id="PS00101">
    <property type="entry name" value="HEXAPEP_TRANSFERASES"/>
    <property type="match status" value="1"/>
</dbReference>
<dbReference type="Proteomes" id="UP000027327">
    <property type="component" value="Unassembled WGS sequence"/>
</dbReference>
<dbReference type="EMBL" id="JMOD01000002">
    <property type="protein sequence ID" value="KCY22977.1"/>
    <property type="molecule type" value="Genomic_DNA"/>
</dbReference>
<evidence type="ECO:0000256" key="4">
    <source>
        <dbReference type="ARBA" id="ARBA00023315"/>
    </source>
</evidence>
<dbReference type="InterPro" id="IPR018357">
    <property type="entry name" value="Hexapep_transf_CS"/>
</dbReference>
<dbReference type="AlphaFoldDB" id="A0A062IWS7"/>
<evidence type="ECO:0000313" key="6">
    <source>
        <dbReference type="EMBL" id="KCY22977.1"/>
    </source>
</evidence>
<evidence type="ECO:0000313" key="7">
    <source>
        <dbReference type="Proteomes" id="UP000027327"/>
    </source>
</evidence>
<dbReference type="Gene3D" id="2.160.10.10">
    <property type="entry name" value="Hexapeptide repeat proteins"/>
    <property type="match status" value="1"/>
</dbReference>
<dbReference type="RefSeq" id="WP_032035516.1">
    <property type="nucleotide sequence ID" value="NZ_JMOD01000002.1"/>
</dbReference>
<dbReference type="GO" id="GO:0009001">
    <property type="term" value="F:serine O-acetyltransferase activity"/>
    <property type="evidence" value="ECO:0007669"/>
    <property type="project" value="UniProtKB-EC"/>
</dbReference>
<dbReference type="GO" id="GO:0006535">
    <property type="term" value="P:cysteine biosynthetic process from serine"/>
    <property type="evidence" value="ECO:0007669"/>
    <property type="project" value="InterPro"/>
</dbReference>
<evidence type="ECO:0000256" key="1">
    <source>
        <dbReference type="ARBA" id="ARBA00007274"/>
    </source>
</evidence>
<dbReference type="InterPro" id="IPR005881">
    <property type="entry name" value="Ser_O-AcTrfase"/>
</dbReference>
<comment type="catalytic activity">
    <reaction evidence="5">
        <text>L-serine + acetyl-CoA = O-acetyl-L-serine + CoA</text>
        <dbReference type="Rhea" id="RHEA:24560"/>
        <dbReference type="ChEBI" id="CHEBI:33384"/>
        <dbReference type="ChEBI" id="CHEBI:57287"/>
        <dbReference type="ChEBI" id="CHEBI:57288"/>
        <dbReference type="ChEBI" id="CHEBI:58340"/>
        <dbReference type="EC" id="2.3.1.30"/>
    </reaction>
</comment>
<dbReference type="PIRSF" id="PIRSF000441">
    <property type="entry name" value="CysE"/>
    <property type="match status" value="1"/>
</dbReference>
<dbReference type="InterPro" id="IPR001451">
    <property type="entry name" value="Hexapep"/>
</dbReference>
<protein>
    <recommendedName>
        <fullName evidence="5">Serine acetyltransferase</fullName>
        <ecNumber evidence="5">2.3.1.30</ecNumber>
    </recommendedName>
</protein>
<keyword evidence="2 5" id="KW-0808">Transferase</keyword>
<proteinExistence type="inferred from homology"/>
<reference evidence="6 7" key="1">
    <citation type="submission" date="2014-04" db="EMBL/GenBank/DDBJ databases">
        <title>Comparative genomics and transcriptomics to identify genetic mechanisms underlying the emergence of carbapenem resistant Acinetobacter baumannii (CRAb).</title>
        <authorList>
            <person name="Harris A.D."/>
            <person name="Johnson K.J."/>
            <person name="George J."/>
            <person name="Nadendla S."/>
            <person name="Daugherty S.C."/>
            <person name="Parankush S."/>
            <person name="Sadzewicz L."/>
            <person name="Tallon L."/>
            <person name="Sengamalay N."/>
            <person name="Hazen T.H."/>
            <person name="Rasko D.A."/>
        </authorList>
    </citation>
    <scope>NUCLEOTIDE SEQUENCE [LARGE SCALE GENOMIC DNA]</scope>
    <source>
        <strain evidence="6 7">21072</strain>
    </source>
</reference>
<comment type="similarity">
    <text evidence="1 5">Belongs to the transferase hexapeptide repeat family.</text>
</comment>
<dbReference type="InterPro" id="IPR011004">
    <property type="entry name" value="Trimer_LpxA-like_sf"/>
</dbReference>
<dbReference type="InterPro" id="IPR045304">
    <property type="entry name" value="LbH_SAT"/>
</dbReference>
<evidence type="ECO:0000256" key="3">
    <source>
        <dbReference type="ARBA" id="ARBA00022737"/>
    </source>
</evidence>
<dbReference type="PATRIC" id="fig|1310697.3.peg.183"/>
<comment type="caution">
    <text evidence="6">The sequence shown here is derived from an EMBL/GenBank/DDBJ whole genome shotgun (WGS) entry which is preliminary data.</text>
</comment>
<accession>A0A062IWS7</accession>
<dbReference type="EC" id="2.3.1.30" evidence="5"/>
<name>A0A062IWS7_ACIBA</name>
<sequence>MLKYIKSDLYRYYGKISLYLFFKCYFLNRGFNYTVWFRLTSAKGFVGKFSRLVLARKTFKTGIDINPKTKIGYGLYIGHGGPVIINGTAVIGNNCNLSQFTTIGSMSNNAAIIEDNVYIGPQVCILENVRIGEGAMIGAGSIITKDVEKNKVAVGNPAKVIKDVQQDVINNKWIDF</sequence>